<dbReference type="HAMAP" id="MF_00179">
    <property type="entry name" value="RibA"/>
    <property type="match status" value="1"/>
</dbReference>
<dbReference type="Gene3D" id="3.40.50.10990">
    <property type="entry name" value="GTP cyclohydrolase II"/>
    <property type="match status" value="1"/>
</dbReference>
<feature type="domain" description="GTP cyclohydrolase II" evidence="14">
    <location>
        <begin position="219"/>
        <end position="381"/>
    </location>
</feature>
<gene>
    <name evidence="13" type="primary">ribA</name>
    <name evidence="15" type="ORF">CJ240_08705</name>
</gene>
<keyword evidence="11 13" id="KW-0342">GTP-binding</keyword>
<evidence type="ECO:0000256" key="1">
    <source>
        <dbReference type="ARBA" id="ARBA00000141"/>
    </source>
</evidence>
<dbReference type="InterPro" id="IPR036144">
    <property type="entry name" value="RibA-like_sf"/>
</dbReference>
<dbReference type="NCBIfam" id="TIGR00505">
    <property type="entry name" value="ribA"/>
    <property type="match status" value="1"/>
</dbReference>
<feature type="binding site" evidence="13">
    <location>
        <position position="279"/>
    </location>
    <ligand>
        <name>Zn(2+)</name>
        <dbReference type="ChEBI" id="CHEBI:29105"/>
        <note>catalytic</note>
    </ligand>
</feature>
<comment type="function">
    <text evidence="2">Catalyzes the conversion of D-ribulose 5-phosphate to formate and 3,4-dihydroxy-2-butanone 4-phosphate.</text>
</comment>
<feature type="binding site" evidence="13">
    <location>
        <position position="366"/>
    </location>
    <ligand>
        <name>GTP</name>
        <dbReference type="ChEBI" id="CHEBI:37565"/>
    </ligand>
</feature>
<dbReference type="Gene3D" id="3.90.870.10">
    <property type="entry name" value="DHBP synthase"/>
    <property type="match status" value="1"/>
</dbReference>
<evidence type="ECO:0000256" key="5">
    <source>
        <dbReference type="ARBA" id="ARBA00005520"/>
    </source>
</evidence>
<evidence type="ECO:0000256" key="2">
    <source>
        <dbReference type="ARBA" id="ARBA00002284"/>
    </source>
</evidence>
<evidence type="ECO:0000256" key="9">
    <source>
        <dbReference type="ARBA" id="ARBA00022801"/>
    </source>
</evidence>
<feature type="binding site" evidence="13">
    <location>
        <position position="361"/>
    </location>
    <ligand>
        <name>GTP</name>
        <dbReference type="ChEBI" id="CHEBI:37565"/>
    </ligand>
</feature>
<keyword evidence="7 13" id="KW-0479">Metal-binding</keyword>
<comment type="pathway">
    <text evidence="3 13">Cofactor biosynthesis; riboflavin biosynthesis; 5-amino-6-(D-ribitylamino)uracil from GTP: step 1/4.</text>
</comment>
<feature type="binding site" evidence="13">
    <location>
        <begin position="304"/>
        <end position="306"/>
    </location>
    <ligand>
        <name>GTP</name>
        <dbReference type="ChEBI" id="CHEBI:37565"/>
    </ligand>
</feature>
<dbReference type="EMBL" id="PNGC01000003">
    <property type="protein sequence ID" value="PMB89063.1"/>
    <property type="molecule type" value="Genomic_DNA"/>
</dbReference>
<feature type="active site" description="Proton acceptor" evidence="13">
    <location>
        <position position="338"/>
    </location>
</feature>
<organism evidence="15 16">
    <name type="scientific">Varibaculum cambriense</name>
    <dbReference type="NCBI Taxonomy" id="184870"/>
    <lineage>
        <taxon>Bacteria</taxon>
        <taxon>Bacillati</taxon>
        <taxon>Actinomycetota</taxon>
        <taxon>Actinomycetes</taxon>
        <taxon>Actinomycetales</taxon>
        <taxon>Actinomycetaceae</taxon>
        <taxon>Varibaculum</taxon>
    </lineage>
</organism>
<feature type="active site" description="Nucleophile" evidence="13">
    <location>
        <position position="340"/>
    </location>
</feature>
<dbReference type="NCBIfam" id="TIGR00506">
    <property type="entry name" value="ribB"/>
    <property type="match status" value="1"/>
</dbReference>
<dbReference type="SUPFAM" id="SSF142695">
    <property type="entry name" value="RibA-like"/>
    <property type="match status" value="1"/>
</dbReference>
<evidence type="ECO:0000256" key="7">
    <source>
        <dbReference type="ARBA" id="ARBA00022723"/>
    </source>
</evidence>
<dbReference type="PANTHER" id="PTHR21327:SF18">
    <property type="entry name" value="3,4-DIHYDROXY-2-BUTANONE 4-PHOSPHATE SYNTHASE"/>
    <property type="match status" value="1"/>
</dbReference>
<dbReference type="InterPro" id="IPR000926">
    <property type="entry name" value="RibA"/>
</dbReference>
<accession>A0ABX4UQU4</accession>
<comment type="pathway">
    <text evidence="4">Cofactor biosynthesis; riboflavin biosynthesis; 2-hydroxy-3-oxobutyl phosphate from D-ribulose 5-phosphate: step 1/1.</text>
</comment>
<dbReference type="RefSeq" id="WP_102184611.1">
    <property type="nucleotide sequence ID" value="NZ_CAUPGC010000008.1"/>
</dbReference>
<dbReference type="SUPFAM" id="SSF55821">
    <property type="entry name" value="YrdC/RibB"/>
    <property type="match status" value="1"/>
</dbReference>
<feature type="binding site" evidence="13">
    <location>
        <position position="282"/>
    </location>
    <ligand>
        <name>GTP</name>
        <dbReference type="ChEBI" id="CHEBI:37565"/>
    </ligand>
</feature>
<evidence type="ECO:0000256" key="11">
    <source>
        <dbReference type="ARBA" id="ARBA00023134"/>
    </source>
</evidence>
<comment type="cofactor">
    <cofactor evidence="13">
        <name>Zn(2+)</name>
        <dbReference type="ChEBI" id="CHEBI:29105"/>
    </cofactor>
    <text evidence="13">Binds 1 zinc ion per subunit.</text>
</comment>
<comment type="similarity">
    <text evidence="13">Belongs to the GTP cyclohydrolase II family.</text>
</comment>
<keyword evidence="16" id="KW-1185">Reference proteome</keyword>
<evidence type="ECO:0000313" key="16">
    <source>
        <dbReference type="Proteomes" id="UP000243201"/>
    </source>
</evidence>
<dbReference type="CDD" id="cd00641">
    <property type="entry name" value="GTP_cyclohydro2"/>
    <property type="match status" value="1"/>
</dbReference>
<evidence type="ECO:0000256" key="12">
    <source>
        <dbReference type="ARBA" id="ARBA00049295"/>
    </source>
</evidence>
<evidence type="ECO:0000313" key="15">
    <source>
        <dbReference type="EMBL" id="PMB89063.1"/>
    </source>
</evidence>
<dbReference type="PIRSF" id="PIRSF001259">
    <property type="entry name" value="RibA"/>
    <property type="match status" value="1"/>
</dbReference>
<evidence type="ECO:0000259" key="14">
    <source>
        <dbReference type="Pfam" id="PF00925"/>
    </source>
</evidence>
<dbReference type="EC" id="3.5.4.25" evidence="13"/>
<comment type="similarity">
    <text evidence="5">In the N-terminal section; belongs to the DHBP synthase family.</text>
</comment>
<reference evidence="15 16" key="1">
    <citation type="submission" date="2017-09" db="EMBL/GenBank/DDBJ databases">
        <title>Bacterial strain isolated from the female urinary microbiota.</title>
        <authorList>
            <person name="Thomas-White K."/>
            <person name="Kumar N."/>
            <person name="Forster S."/>
            <person name="Putonti C."/>
            <person name="Lawley T."/>
            <person name="Wolfe A.J."/>
        </authorList>
    </citation>
    <scope>NUCLEOTIDE SEQUENCE [LARGE SCALE GENOMIC DNA]</scope>
    <source>
        <strain evidence="15 16">UMB0744</strain>
    </source>
</reference>
<sequence length="414" mass="45098">MSDLVQLFERVSAALRAGKPVLVADSKDRENEVDAIVSAQEVTSEWMGWMVRYTSGYICAPMPAERAELLGLPIQWPANQDQLRTCYTVSCDAAEGVTTGISAADRRTTLRALANPDASSEDLVRPGHILPLRARGGGIFTRAGHTEAAVDLMNLADLVPVAAIGEMVHDDGSMVRYQDCPAIAEKFDLELITVAELKEFLSQVKSPADVEAIARVTQIASAKLPTRYGDFTVRAYQDSELGTVHMALISEKTPESTALVRVHSECLTGESFGSLRCDCGPQLQQAMRQVAAEGGAIIYLRGQEGRGIGLSEKIKAYALQDQGRDTAQANLDLGWPVDLREYGAAAAILRDLKMTAIRLLTNNPQKALLSQDGIQVEETVPLEVGIDPHNIEYLRTKQRLGHTFHNLDNFAAKK</sequence>
<dbReference type="InterPro" id="IPR000422">
    <property type="entry name" value="DHBP_synthase_RibB"/>
</dbReference>
<dbReference type="PANTHER" id="PTHR21327">
    <property type="entry name" value="GTP CYCLOHYDROLASE II-RELATED"/>
    <property type="match status" value="1"/>
</dbReference>
<dbReference type="Proteomes" id="UP000243201">
    <property type="component" value="Unassembled WGS sequence"/>
</dbReference>
<evidence type="ECO:0000256" key="13">
    <source>
        <dbReference type="HAMAP-Rule" id="MF_00179"/>
    </source>
</evidence>
<dbReference type="Pfam" id="PF00926">
    <property type="entry name" value="DHBP_synthase"/>
    <property type="match status" value="1"/>
</dbReference>
<name>A0ABX4UQU4_9ACTO</name>
<dbReference type="Pfam" id="PF00925">
    <property type="entry name" value="GTP_cyclohydro2"/>
    <property type="match status" value="1"/>
</dbReference>
<evidence type="ECO:0000256" key="3">
    <source>
        <dbReference type="ARBA" id="ARBA00004853"/>
    </source>
</evidence>
<feature type="binding site" evidence="13">
    <location>
        <position position="277"/>
    </location>
    <ligand>
        <name>Zn(2+)</name>
        <dbReference type="ChEBI" id="CHEBI:29105"/>
        <note>catalytic</note>
    </ligand>
</feature>
<comment type="function">
    <text evidence="13">Catalyzes the conversion of GTP to 2,5-diamino-6-ribosylamino-4(3H)-pyrimidinone 5'-phosphate (DARP), formate and pyrophosphate.</text>
</comment>
<evidence type="ECO:0000256" key="10">
    <source>
        <dbReference type="ARBA" id="ARBA00022833"/>
    </source>
</evidence>
<dbReference type="InterPro" id="IPR017945">
    <property type="entry name" value="DHBP_synth_RibB-like_a/b_dom"/>
</dbReference>
<evidence type="ECO:0000256" key="4">
    <source>
        <dbReference type="ARBA" id="ARBA00004904"/>
    </source>
</evidence>
<keyword evidence="10 13" id="KW-0862">Zinc</keyword>
<dbReference type="InterPro" id="IPR032677">
    <property type="entry name" value="GTP_cyclohydro_II"/>
</dbReference>
<feature type="binding site" evidence="13">
    <location>
        <position position="326"/>
    </location>
    <ligand>
        <name>GTP</name>
        <dbReference type="ChEBI" id="CHEBI:37565"/>
    </ligand>
</feature>
<keyword evidence="9 13" id="KW-0378">Hydrolase</keyword>
<proteinExistence type="inferred from homology"/>
<dbReference type="NCBIfam" id="NF001591">
    <property type="entry name" value="PRK00393.1"/>
    <property type="match status" value="1"/>
</dbReference>
<feature type="binding site" evidence="13">
    <location>
        <position position="266"/>
    </location>
    <ligand>
        <name>Zn(2+)</name>
        <dbReference type="ChEBI" id="CHEBI:29105"/>
        <note>catalytic</note>
    </ligand>
</feature>
<protein>
    <recommendedName>
        <fullName evidence="13">GTP cyclohydrolase-2</fullName>
        <ecNumber evidence="13">3.5.4.25</ecNumber>
    </recommendedName>
    <alternativeName>
        <fullName evidence="13">GTP cyclohydrolase II</fullName>
    </alternativeName>
</protein>
<feature type="binding site" evidence="13">
    <location>
        <begin position="261"/>
        <end position="265"/>
    </location>
    <ligand>
        <name>GTP</name>
        <dbReference type="ChEBI" id="CHEBI:37565"/>
    </ligand>
</feature>
<keyword evidence="8 13" id="KW-0547">Nucleotide-binding</keyword>
<comment type="caution">
    <text evidence="15">The sequence shown here is derived from an EMBL/GenBank/DDBJ whole genome shotgun (WGS) entry which is preliminary data.</text>
</comment>
<keyword evidence="6 13" id="KW-0686">Riboflavin biosynthesis</keyword>
<evidence type="ECO:0000256" key="6">
    <source>
        <dbReference type="ARBA" id="ARBA00022619"/>
    </source>
</evidence>
<comment type="catalytic activity">
    <reaction evidence="1">
        <text>D-ribulose 5-phosphate = (2S)-2-hydroxy-3-oxobutyl phosphate + formate + H(+)</text>
        <dbReference type="Rhea" id="RHEA:18457"/>
        <dbReference type="ChEBI" id="CHEBI:15378"/>
        <dbReference type="ChEBI" id="CHEBI:15740"/>
        <dbReference type="ChEBI" id="CHEBI:58121"/>
        <dbReference type="ChEBI" id="CHEBI:58830"/>
        <dbReference type="EC" id="4.1.99.12"/>
    </reaction>
</comment>
<comment type="catalytic activity">
    <reaction evidence="12 13">
        <text>GTP + 4 H2O = 2,5-diamino-6-hydroxy-4-(5-phosphoribosylamino)-pyrimidine + formate + 2 phosphate + 3 H(+)</text>
        <dbReference type="Rhea" id="RHEA:23704"/>
        <dbReference type="ChEBI" id="CHEBI:15377"/>
        <dbReference type="ChEBI" id="CHEBI:15378"/>
        <dbReference type="ChEBI" id="CHEBI:15740"/>
        <dbReference type="ChEBI" id="CHEBI:37565"/>
        <dbReference type="ChEBI" id="CHEBI:43474"/>
        <dbReference type="ChEBI" id="CHEBI:58614"/>
        <dbReference type="EC" id="3.5.4.25"/>
    </reaction>
</comment>
<evidence type="ECO:0000256" key="8">
    <source>
        <dbReference type="ARBA" id="ARBA00022741"/>
    </source>
</evidence>